<feature type="region of interest" description="Disordered" evidence="1">
    <location>
        <begin position="34"/>
        <end position="62"/>
    </location>
</feature>
<dbReference type="Proteomes" id="UP001143474">
    <property type="component" value="Unassembled WGS sequence"/>
</dbReference>
<comment type="caution">
    <text evidence="2">The sequence shown here is derived from an EMBL/GenBank/DDBJ whole genome shotgun (WGS) entry which is preliminary data.</text>
</comment>
<evidence type="ECO:0000313" key="2">
    <source>
        <dbReference type="EMBL" id="GLK06974.1"/>
    </source>
</evidence>
<accession>A0A9W6HWI8</accession>
<evidence type="ECO:0000313" key="3">
    <source>
        <dbReference type="Proteomes" id="UP001143474"/>
    </source>
</evidence>
<gene>
    <name evidence="2" type="ORF">GCM10017600_03790</name>
</gene>
<protein>
    <submittedName>
        <fullName evidence="2">Uncharacterized protein</fullName>
    </submittedName>
</protein>
<proteinExistence type="predicted"/>
<dbReference type="EMBL" id="BSEV01000001">
    <property type="protein sequence ID" value="GLK06974.1"/>
    <property type="molecule type" value="Genomic_DNA"/>
</dbReference>
<evidence type="ECO:0000256" key="1">
    <source>
        <dbReference type="SAM" id="MobiDB-lite"/>
    </source>
</evidence>
<dbReference type="AlphaFoldDB" id="A0A9W6HWI8"/>
<reference evidence="2" key="1">
    <citation type="journal article" date="2014" name="Int. J. Syst. Evol. Microbiol.">
        <title>Complete genome sequence of Corynebacterium casei LMG S-19264T (=DSM 44701T), isolated from a smear-ripened cheese.</title>
        <authorList>
            <consortium name="US DOE Joint Genome Institute (JGI-PGF)"/>
            <person name="Walter F."/>
            <person name="Albersmeier A."/>
            <person name="Kalinowski J."/>
            <person name="Ruckert C."/>
        </authorList>
    </citation>
    <scope>NUCLEOTIDE SEQUENCE</scope>
    <source>
        <strain evidence="2">VKM Ac-2007</strain>
    </source>
</reference>
<sequence length="62" mass="6938">MTTGRRDDEDGQDKALTVVRRVLRGRDIPLRLSGRVPRTETGRRRQGIGGAASDMGDRFMHS</sequence>
<reference evidence="2" key="2">
    <citation type="submission" date="2023-01" db="EMBL/GenBank/DDBJ databases">
        <authorList>
            <person name="Sun Q."/>
            <person name="Evtushenko L."/>
        </authorList>
    </citation>
    <scope>NUCLEOTIDE SEQUENCE</scope>
    <source>
        <strain evidence="2">VKM Ac-2007</strain>
    </source>
</reference>
<name>A0A9W6HWI8_9ACTN</name>
<organism evidence="2 3">
    <name type="scientific">Streptosporangium carneum</name>
    <dbReference type="NCBI Taxonomy" id="47481"/>
    <lineage>
        <taxon>Bacteria</taxon>
        <taxon>Bacillati</taxon>
        <taxon>Actinomycetota</taxon>
        <taxon>Actinomycetes</taxon>
        <taxon>Streptosporangiales</taxon>
        <taxon>Streptosporangiaceae</taxon>
        <taxon>Streptosporangium</taxon>
    </lineage>
</organism>
<keyword evidence="3" id="KW-1185">Reference proteome</keyword>